<feature type="transmembrane region" description="Helical" evidence="1">
    <location>
        <begin position="75"/>
        <end position="99"/>
    </location>
</feature>
<dbReference type="Proteomes" id="UP000661858">
    <property type="component" value="Unassembled WGS sequence"/>
</dbReference>
<protein>
    <submittedName>
        <fullName evidence="3">DUF4328 domain-containing protein</fullName>
    </submittedName>
</protein>
<dbReference type="EMBL" id="JAERRK010000002">
    <property type="protein sequence ID" value="MBL1081359.1"/>
    <property type="molecule type" value="Genomic_DNA"/>
</dbReference>
<sequence>MTSPMPAPPMPMVPGPVLRKPVGLGRTTAVLLGLVIATDLFAVWAGLGEIDVAGDIADGATGGGIVDRADRADTFYSAAGVLQTAALLATGIVYLCWVWRVRVNAEVFNPGGHSKSRGWTIGGWFCPVVNLWFPRRIVLDIWDSSAAWAKRPGHAIVNFWWALWIVSLLAGRVAARLSARAETAAEIRDAARQMLYADVLDIGAAVLAVLVVLKITRMQHRRALEGPVPAPALV</sequence>
<feature type="domain" description="DUF4328" evidence="2">
    <location>
        <begin position="67"/>
        <end position="217"/>
    </location>
</feature>
<proteinExistence type="predicted"/>
<dbReference type="InterPro" id="IPR025565">
    <property type="entry name" value="DUF4328"/>
</dbReference>
<feature type="transmembrane region" description="Helical" evidence="1">
    <location>
        <begin position="29"/>
        <end position="47"/>
    </location>
</feature>
<dbReference type="RefSeq" id="WP_201832042.1">
    <property type="nucleotide sequence ID" value="NZ_JAERRK010000002.1"/>
</dbReference>
<keyword evidence="4" id="KW-1185">Reference proteome</keyword>
<accession>A0A937EFY1</accession>
<evidence type="ECO:0000313" key="4">
    <source>
        <dbReference type="Proteomes" id="UP000661858"/>
    </source>
</evidence>
<evidence type="ECO:0000256" key="1">
    <source>
        <dbReference type="SAM" id="Phobius"/>
    </source>
</evidence>
<evidence type="ECO:0000259" key="2">
    <source>
        <dbReference type="Pfam" id="PF14219"/>
    </source>
</evidence>
<keyword evidence="1" id="KW-0812">Transmembrane</keyword>
<organism evidence="3 4">
    <name type="scientific">Streptomyces actinomycinicus</name>
    <dbReference type="NCBI Taxonomy" id="1695166"/>
    <lineage>
        <taxon>Bacteria</taxon>
        <taxon>Bacillati</taxon>
        <taxon>Actinomycetota</taxon>
        <taxon>Actinomycetes</taxon>
        <taxon>Kitasatosporales</taxon>
        <taxon>Streptomycetaceae</taxon>
        <taxon>Streptomyces</taxon>
    </lineage>
</organism>
<keyword evidence="1" id="KW-0472">Membrane</keyword>
<keyword evidence="1" id="KW-1133">Transmembrane helix</keyword>
<evidence type="ECO:0000313" key="3">
    <source>
        <dbReference type="EMBL" id="MBL1081359.1"/>
    </source>
</evidence>
<reference evidence="3" key="1">
    <citation type="submission" date="2021-01" db="EMBL/GenBank/DDBJ databases">
        <title>WGS of actinomycetes isolated from Thailand.</title>
        <authorList>
            <person name="Thawai C."/>
        </authorList>
    </citation>
    <scope>NUCLEOTIDE SEQUENCE</scope>
    <source>
        <strain evidence="3">RCU-197</strain>
    </source>
</reference>
<dbReference type="Pfam" id="PF14219">
    <property type="entry name" value="DUF4328"/>
    <property type="match status" value="1"/>
</dbReference>
<feature type="transmembrane region" description="Helical" evidence="1">
    <location>
        <begin position="155"/>
        <end position="175"/>
    </location>
</feature>
<name>A0A937EFY1_9ACTN</name>
<gene>
    <name evidence="3" type="ORF">JK359_05095</name>
</gene>
<comment type="caution">
    <text evidence="3">The sequence shown here is derived from an EMBL/GenBank/DDBJ whole genome shotgun (WGS) entry which is preliminary data.</text>
</comment>
<dbReference type="AlphaFoldDB" id="A0A937EFY1"/>
<feature type="transmembrane region" description="Helical" evidence="1">
    <location>
        <begin position="195"/>
        <end position="213"/>
    </location>
</feature>